<feature type="non-terminal residue" evidence="2">
    <location>
        <position position="262"/>
    </location>
</feature>
<dbReference type="PANTHER" id="PTHR10622">
    <property type="entry name" value="HET DOMAIN-CONTAINING PROTEIN"/>
    <property type="match status" value="1"/>
</dbReference>
<dbReference type="Proteomes" id="UP001321749">
    <property type="component" value="Unassembled WGS sequence"/>
</dbReference>
<gene>
    <name evidence="2" type="ORF">QBC42DRAFT_151517</name>
</gene>
<dbReference type="AlphaFoldDB" id="A0AAV9HPP9"/>
<evidence type="ECO:0000313" key="3">
    <source>
        <dbReference type="Proteomes" id="UP001321749"/>
    </source>
</evidence>
<reference evidence="2" key="2">
    <citation type="submission" date="2023-06" db="EMBL/GenBank/DDBJ databases">
        <authorList>
            <consortium name="Lawrence Berkeley National Laboratory"/>
            <person name="Mondo S.J."/>
            <person name="Hensen N."/>
            <person name="Bonometti L."/>
            <person name="Westerberg I."/>
            <person name="Brannstrom I.O."/>
            <person name="Guillou S."/>
            <person name="Cros-Aarteil S."/>
            <person name="Calhoun S."/>
            <person name="Haridas S."/>
            <person name="Kuo A."/>
            <person name="Pangilinan J."/>
            <person name="Riley R."/>
            <person name="Labutti K."/>
            <person name="Andreopoulos B."/>
            <person name="Lipzen A."/>
            <person name="Chen C."/>
            <person name="Yanf M."/>
            <person name="Daum C."/>
            <person name="Ng V."/>
            <person name="Clum A."/>
            <person name="Steindorff A."/>
            <person name="Ohm R."/>
            <person name="Martin F."/>
            <person name="Silar P."/>
            <person name="Natvig D."/>
            <person name="Lalanne C."/>
            <person name="Gautier V."/>
            <person name="Ament-Velasquez S.L."/>
            <person name="Kruys A."/>
            <person name="Hutchinson M.I."/>
            <person name="Powell A.J."/>
            <person name="Barry K."/>
            <person name="Miller A.N."/>
            <person name="Grigoriev I.V."/>
            <person name="Debuchy R."/>
            <person name="Gladieux P."/>
            <person name="Thoren M.H."/>
            <person name="Johannesson H."/>
        </authorList>
    </citation>
    <scope>NUCLEOTIDE SEQUENCE</scope>
    <source>
        <strain evidence="2">PSN324</strain>
    </source>
</reference>
<organism evidence="2 3">
    <name type="scientific">Cladorrhinum samala</name>
    <dbReference type="NCBI Taxonomy" id="585594"/>
    <lineage>
        <taxon>Eukaryota</taxon>
        <taxon>Fungi</taxon>
        <taxon>Dikarya</taxon>
        <taxon>Ascomycota</taxon>
        <taxon>Pezizomycotina</taxon>
        <taxon>Sordariomycetes</taxon>
        <taxon>Sordariomycetidae</taxon>
        <taxon>Sordariales</taxon>
        <taxon>Podosporaceae</taxon>
        <taxon>Cladorrhinum</taxon>
    </lineage>
</organism>
<keyword evidence="3" id="KW-1185">Reference proteome</keyword>
<dbReference type="PANTHER" id="PTHR10622:SF10">
    <property type="entry name" value="HET DOMAIN-CONTAINING PROTEIN"/>
    <property type="match status" value="1"/>
</dbReference>
<reference evidence="2" key="1">
    <citation type="journal article" date="2023" name="Mol. Phylogenet. Evol.">
        <title>Genome-scale phylogeny and comparative genomics of the fungal order Sordariales.</title>
        <authorList>
            <person name="Hensen N."/>
            <person name="Bonometti L."/>
            <person name="Westerberg I."/>
            <person name="Brannstrom I.O."/>
            <person name="Guillou S."/>
            <person name="Cros-Aarteil S."/>
            <person name="Calhoun S."/>
            <person name="Haridas S."/>
            <person name="Kuo A."/>
            <person name="Mondo S."/>
            <person name="Pangilinan J."/>
            <person name="Riley R."/>
            <person name="LaButti K."/>
            <person name="Andreopoulos B."/>
            <person name="Lipzen A."/>
            <person name="Chen C."/>
            <person name="Yan M."/>
            <person name="Daum C."/>
            <person name="Ng V."/>
            <person name="Clum A."/>
            <person name="Steindorff A."/>
            <person name="Ohm R.A."/>
            <person name="Martin F."/>
            <person name="Silar P."/>
            <person name="Natvig D.O."/>
            <person name="Lalanne C."/>
            <person name="Gautier V."/>
            <person name="Ament-Velasquez S.L."/>
            <person name="Kruys A."/>
            <person name="Hutchinson M.I."/>
            <person name="Powell A.J."/>
            <person name="Barry K."/>
            <person name="Miller A.N."/>
            <person name="Grigoriev I.V."/>
            <person name="Debuchy R."/>
            <person name="Gladieux P."/>
            <person name="Hiltunen Thoren M."/>
            <person name="Johannesson H."/>
        </authorList>
    </citation>
    <scope>NUCLEOTIDE SEQUENCE</scope>
    <source>
        <strain evidence="2">PSN324</strain>
    </source>
</reference>
<evidence type="ECO:0000259" key="1">
    <source>
        <dbReference type="Pfam" id="PF06985"/>
    </source>
</evidence>
<comment type="caution">
    <text evidence="2">The sequence shown here is derived from an EMBL/GenBank/DDBJ whole genome shotgun (WGS) entry which is preliminary data.</text>
</comment>
<proteinExistence type="predicted"/>
<accession>A0AAV9HPP9</accession>
<feature type="domain" description="Heterokaryon incompatibility" evidence="1">
    <location>
        <begin position="24"/>
        <end position="113"/>
    </location>
</feature>
<dbReference type="Pfam" id="PF06985">
    <property type="entry name" value="HET"/>
    <property type="match status" value="1"/>
</dbReference>
<protein>
    <submittedName>
        <fullName evidence="2">Heterokaryon incompatibility protein-domain-containing protein</fullName>
    </submittedName>
</protein>
<evidence type="ECO:0000313" key="2">
    <source>
        <dbReference type="EMBL" id="KAK4462641.1"/>
    </source>
</evidence>
<dbReference type="InterPro" id="IPR010730">
    <property type="entry name" value="HET"/>
</dbReference>
<dbReference type="EMBL" id="MU864969">
    <property type="protein sequence ID" value="KAK4462641.1"/>
    <property type="molecule type" value="Genomic_DNA"/>
</dbReference>
<name>A0AAV9HPP9_9PEZI</name>
<sequence>MRLLNVDTFELEEFVGEQVNEIGYAILSHTWEGKEVSFHDIQQPDAIQNLRHPPSPAWSKVQNACAQARNDGHRYIWIDTCCIDKSSSAELQEAINSMFNWYLGSKCCYAFLSDVPPGSESIADSRWFTRGWTLQELLAPDVVVFFNSAWTAIGCRGNADLIASITKSKNMLIEGNILLARNEVESRSNVRKFFRSFPVARKMSWASGRQTTRVEDRAYCLLGLFDITMPLLYGEGEKAFQRLQHEIMRTSDDCTILAWGYG</sequence>